<evidence type="ECO:0000313" key="1">
    <source>
        <dbReference type="EMBL" id="TWT73050.1"/>
    </source>
</evidence>
<organism evidence="1 2">
    <name type="scientific">Allorhodopirellula solitaria</name>
    <dbReference type="NCBI Taxonomy" id="2527987"/>
    <lineage>
        <taxon>Bacteria</taxon>
        <taxon>Pseudomonadati</taxon>
        <taxon>Planctomycetota</taxon>
        <taxon>Planctomycetia</taxon>
        <taxon>Pirellulales</taxon>
        <taxon>Pirellulaceae</taxon>
        <taxon>Allorhodopirellula</taxon>
    </lineage>
</organism>
<dbReference type="Proteomes" id="UP000318053">
    <property type="component" value="Unassembled WGS sequence"/>
</dbReference>
<sequence length="81" mass="8161">MLRHAATVGRSTAGRDGATCGESISPIGCARPCMGGRSLRLAAGESIGRLLTNASTAAPGVAVRKQSMLSGDLATDDPYLS</sequence>
<proteinExistence type="predicted"/>
<protein>
    <submittedName>
        <fullName evidence="1">Uncharacterized protein</fullName>
    </submittedName>
</protein>
<gene>
    <name evidence="1" type="ORF">CA85_15160</name>
</gene>
<name>A0A5C5YCE0_9BACT</name>
<evidence type="ECO:0000313" key="2">
    <source>
        <dbReference type="Proteomes" id="UP000318053"/>
    </source>
</evidence>
<keyword evidence="2" id="KW-1185">Reference proteome</keyword>
<comment type="caution">
    <text evidence="1">The sequence shown here is derived from an EMBL/GenBank/DDBJ whole genome shotgun (WGS) entry which is preliminary data.</text>
</comment>
<accession>A0A5C5YCE0</accession>
<reference evidence="1 2" key="1">
    <citation type="submission" date="2019-02" db="EMBL/GenBank/DDBJ databases">
        <title>Deep-cultivation of Planctomycetes and their phenomic and genomic characterization uncovers novel biology.</title>
        <authorList>
            <person name="Wiegand S."/>
            <person name="Jogler M."/>
            <person name="Boedeker C."/>
            <person name="Pinto D."/>
            <person name="Vollmers J."/>
            <person name="Rivas-Marin E."/>
            <person name="Kohn T."/>
            <person name="Peeters S.H."/>
            <person name="Heuer A."/>
            <person name="Rast P."/>
            <person name="Oberbeckmann S."/>
            <person name="Bunk B."/>
            <person name="Jeske O."/>
            <person name="Meyerdierks A."/>
            <person name="Storesund J.E."/>
            <person name="Kallscheuer N."/>
            <person name="Luecker S."/>
            <person name="Lage O.M."/>
            <person name="Pohl T."/>
            <person name="Merkel B.J."/>
            <person name="Hornburger P."/>
            <person name="Mueller R.-W."/>
            <person name="Bruemmer F."/>
            <person name="Labrenz M."/>
            <person name="Spormann A.M."/>
            <person name="Op Den Camp H."/>
            <person name="Overmann J."/>
            <person name="Amann R."/>
            <person name="Jetten M.S.M."/>
            <person name="Mascher T."/>
            <person name="Medema M.H."/>
            <person name="Devos D.P."/>
            <person name="Kaster A.-K."/>
            <person name="Ovreas L."/>
            <person name="Rohde M."/>
            <person name="Galperin M.Y."/>
            <person name="Jogler C."/>
        </authorList>
    </citation>
    <scope>NUCLEOTIDE SEQUENCE [LARGE SCALE GENOMIC DNA]</scope>
    <source>
        <strain evidence="1 2">CA85</strain>
    </source>
</reference>
<dbReference type="EMBL" id="SJPK01000003">
    <property type="protein sequence ID" value="TWT73050.1"/>
    <property type="molecule type" value="Genomic_DNA"/>
</dbReference>
<dbReference type="AlphaFoldDB" id="A0A5C5YCE0"/>